<dbReference type="OrthoDB" id="9806524at2"/>
<dbReference type="EMBL" id="QXDC01000002">
    <property type="protein sequence ID" value="RIA45947.1"/>
    <property type="molecule type" value="Genomic_DNA"/>
</dbReference>
<evidence type="ECO:0000313" key="2">
    <source>
        <dbReference type="Proteomes" id="UP000266568"/>
    </source>
</evidence>
<dbReference type="Proteomes" id="UP000266568">
    <property type="component" value="Unassembled WGS sequence"/>
</dbReference>
<dbReference type="RefSeq" id="WP_004211642.1">
    <property type="nucleotide sequence ID" value="NZ_QXDC01000002.1"/>
</dbReference>
<name>A0A397PFJ9_9SPHN</name>
<gene>
    <name evidence="1" type="ORF">DFR49_0476</name>
</gene>
<reference evidence="1 2" key="1">
    <citation type="submission" date="2018-08" db="EMBL/GenBank/DDBJ databases">
        <title>Genomic Encyclopedia of Type Strains, Phase IV (KMG-IV): sequencing the most valuable type-strain genomes for metagenomic binning, comparative biology and taxonomic classification.</title>
        <authorList>
            <person name="Goeker M."/>
        </authorList>
    </citation>
    <scope>NUCLEOTIDE SEQUENCE [LARGE SCALE GENOMIC DNA]</scope>
    <source>
        <strain evidence="1 2">DSM 25527</strain>
    </source>
</reference>
<dbReference type="InterPro" id="IPR010836">
    <property type="entry name" value="SapC"/>
</dbReference>
<keyword evidence="2" id="KW-1185">Reference proteome</keyword>
<comment type="caution">
    <text evidence="1">The sequence shown here is derived from an EMBL/GenBank/DDBJ whole genome shotgun (WGS) entry which is preliminary data.</text>
</comment>
<dbReference type="AlphaFoldDB" id="A0A397PFJ9"/>
<dbReference type="Pfam" id="PF07277">
    <property type="entry name" value="SapC"/>
    <property type="match status" value="1"/>
</dbReference>
<organism evidence="1 2">
    <name type="scientific">Hephaestia caeni</name>
    <dbReference type="NCBI Taxonomy" id="645617"/>
    <lineage>
        <taxon>Bacteria</taxon>
        <taxon>Pseudomonadati</taxon>
        <taxon>Pseudomonadota</taxon>
        <taxon>Alphaproteobacteria</taxon>
        <taxon>Sphingomonadales</taxon>
        <taxon>Sphingomonadaceae</taxon>
        <taxon>Hephaestia</taxon>
    </lineage>
</organism>
<evidence type="ECO:0000313" key="1">
    <source>
        <dbReference type="EMBL" id="RIA45947.1"/>
    </source>
</evidence>
<accession>A0A397PFJ9</accession>
<proteinExistence type="predicted"/>
<protein>
    <submittedName>
        <fullName evidence="1">SapC protein</fullName>
    </submittedName>
</protein>
<sequence length="261" mass="28918">MAAPETSPQPTQPLFYRSLRPLDVTLHSGLRLKEGDYSFTAETPSIPIVVSEFGRAARHYPIVFASADGTPHAILGLDGRNAFLNEGNWAEGIYIPAYARRYPFGFLRIEETDRYILGIDFECDGLVEDEGQPLFENGRPAMMTERALAFCEAFRGEVEATVAFMRALDGRDLLVERQVGIVLPDGRNIARDGFKVVDAERFSALDGPTLAEWNARGWLGLITLHLTSIDLFPELLSRKTPEPKEGAPAVVGDALQIHEKD</sequence>